<evidence type="ECO:0000256" key="5">
    <source>
        <dbReference type="ARBA" id="ARBA00022737"/>
    </source>
</evidence>
<keyword evidence="8 11" id="KW-1133">Transmembrane helix</keyword>
<feature type="domain" description="ABC transporter" evidence="12">
    <location>
        <begin position="656"/>
        <end position="889"/>
    </location>
</feature>
<dbReference type="InterPro" id="IPR013525">
    <property type="entry name" value="ABC2_TM"/>
</dbReference>
<feature type="transmembrane region" description="Helical" evidence="11">
    <location>
        <begin position="564"/>
        <end position="585"/>
    </location>
</feature>
<comment type="subcellular location">
    <subcellularLocation>
        <location evidence="1">Membrane</location>
        <topology evidence="1">Multi-pass membrane protein</topology>
    </subcellularLocation>
</comment>
<protein>
    <recommendedName>
        <fullName evidence="12">ABC transporter domain-containing protein</fullName>
    </recommendedName>
</protein>
<evidence type="ECO:0000256" key="7">
    <source>
        <dbReference type="ARBA" id="ARBA00022840"/>
    </source>
</evidence>
<dbReference type="EMBL" id="JADGKB010000007">
    <property type="protein sequence ID" value="KAJ3261112.1"/>
    <property type="molecule type" value="Genomic_DNA"/>
</dbReference>
<dbReference type="AlphaFoldDB" id="A0AAD5UNT0"/>
<evidence type="ECO:0000256" key="8">
    <source>
        <dbReference type="ARBA" id="ARBA00022989"/>
    </source>
</evidence>
<dbReference type="GO" id="GO:0016020">
    <property type="term" value="C:membrane"/>
    <property type="evidence" value="ECO:0007669"/>
    <property type="project" value="UniProtKB-SubCell"/>
</dbReference>
<dbReference type="PROSITE" id="PS50893">
    <property type="entry name" value="ABC_TRANSPORTER_2"/>
    <property type="match status" value="1"/>
</dbReference>
<dbReference type="InterPro" id="IPR017871">
    <property type="entry name" value="ABC_transporter-like_CS"/>
</dbReference>
<dbReference type="Proteomes" id="UP001210925">
    <property type="component" value="Unassembled WGS sequence"/>
</dbReference>
<evidence type="ECO:0000256" key="11">
    <source>
        <dbReference type="SAM" id="Phobius"/>
    </source>
</evidence>
<keyword evidence="3" id="KW-0813">Transport</keyword>
<dbReference type="InterPro" id="IPR003593">
    <property type="entry name" value="AAA+_ATPase"/>
</dbReference>
<evidence type="ECO:0000256" key="6">
    <source>
        <dbReference type="ARBA" id="ARBA00022741"/>
    </source>
</evidence>
<keyword evidence="5" id="KW-0677">Repeat</keyword>
<evidence type="ECO:0000256" key="2">
    <source>
        <dbReference type="ARBA" id="ARBA00008869"/>
    </source>
</evidence>
<dbReference type="InterPro" id="IPR027417">
    <property type="entry name" value="P-loop_NTPase"/>
</dbReference>
<dbReference type="SMART" id="SM00382">
    <property type="entry name" value="AAA"/>
    <property type="match status" value="1"/>
</dbReference>
<feature type="compositionally biased region" description="Polar residues" evidence="10">
    <location>
        <begin position="1"/>
        <end position="11"/>
    </location>
</feature>
<name>A0AAD5UNT0_9FUNG</name>
<feature type="transmembrane region" description="Helical" evidence="11">
    <location>
        <begin position="524"/>
        <end position="543"/>
    </location>
</feature>
<evidence type="ECO:0000256" key="1">
    <source>
        <dbReference type="ARBA" id="ARBA00004141"/>
    </source>
</evidence>
<feature type="transmembrane region" description="Helical" evidence="11">
    <location>
        <begin position="464"/>
        <end position="486"/>
    </location>
</feature>
<evidence type="ECO:0000256" key="3">
    <source>
        <dbReference type="ARBA" id="ARBA00022448"/>
    </source>
</evidence>
<keyword evidence="14" id="KW-1185">Reference proteome</keyword>
<dbReference type="FunFam" id="3.40.50.300:FF:000665">
    <property type="entry name" value="ABC transporter A family member 2"/>
    <property type="match status" value="1"/>
</dbReference>
<gene>
    <name evidence="13" type="ORF">HK103_006421</name>
</gene>
<evidence type="ECO:0000259" key="12">
    <source>
        <dbReference type="PROSITE" id="PS50893"/>
    </source>
</evidence>
<dbReference type="InterPro" id="IPR026082">
    <property type="entry name" value="ABCA"/>
</dbReference>
<feature type="transmembrane region" description="Helical" evidence="11">
    <location>
        <begin position="493"/>
        <end position="512"/>
    </location>
</feature>
<dbReference type="PANTHER" id="PTHR19229:SF36">
    <property type="entry name" value="ATP-BINDING CASSETTE SUB-FAMILY A MEMBER 2"/>
    <property type="match status" value="1"/>
</dbReference>
<dbReference type="GO" id="GO:0140359">
    <property type="term" value="F:ABC-type transporter activity"/>
    <property type="evidence" value="ECO:0007669"/>
    <property type="project" value="InterPro"/>
</dbReference>
<keyword evidence="9 11" id="KW-0472">Membrane</keyword>
<dbReference type="GO" id="GO:0016887">
    <property type="term" value="F:ATP hydrolysis activity"/>
    <property type="evidence" value="ECO:0007669"/>
    <property type="project" value="InterPro"/>
</dbReference>
<feature type="region of interest" description="Disordered" evidence="10">
    <location>
        <begin position="48"/>
        <end position="79"/>
    </location>
</feature>
<dbReference type="PANTHER" id="PTHR19229">
    <property type="entry name" value="ATP-BINDING CASSETTE TRANSPORTER SUBFAMILY A ABCA"/>
    <property type="match status" value="1"/>
</dbReference>
<dbReference type="GO" id="GO:0005524">
    <property type="term" value="F:ATP binding"/>
    <property type="evidence" value="ECO:0007669"/>
    <property type="project" value="UniProtKB-KW"/>
</dbReference>
<organism evidence="13 14">
    <name type="scientific">Boothiomyces macroporosus</name>
    <dbReference type="NCBI Taxonomy" id="261099"/>
    <lineage>
        <taxon>Eukaryota</taxon>
        <taxon>Fungi</taxon>
        <taxon>Fungi incertae sedis</taxon>
        <taxon>Chytridiomycota</taxon>
        <taxon>Chytridiomycota incertae sedis</taxon>
        <taxon>Chytridiomycetes</taxon>
        <taxon>Rhizophydiales</taxon>
        <taxon>Terramycetaceae</taxon>
        <taxon>Boothiomyces</taxon>
    </lineage>
</organism>
<dbReference type="Pfam" id="PF12698">
    <property type="entry name" value="ABC2_membrane_3"/>
    <property type="match status" value="1"/>
</dbReference>
<sequence length="973" mass="107820">MEDNNPPSEENITPVEESFDFGKRDSQSDIVKTYPKLKIDGEALYRTNSMPTRKLRTTADLEKGESSLSRGTNPNSAPYVYETLSYPSKDRPKRPETPGFEAFPITVVNTVLTPTAKPGTPGTLGPMDSIKYKSKKTGQVKNIELRKPYQFSLARTFVSYQMRPWAIVGTLSVNPSLIGNVPKQPALSNASAIPSGIPYFKSGQSSNGILDTIEPRWYVLTNSFPPQLSGYQQVPFFLQNFTDIQSMTNYYYTAIQSSISKLAKAPPVSAAIEAISQDIAAAETLYSLHTALDDTPYAGIYFDQIDHSKKNYSYTLQIGENTVLSNIQGFPTAGLRKLLQQSQLSNGILRMSDSKLSQTVITQGTRAFPYLESGQIFFPFGSVIGRILYPLGISFLLPIFTLTLVKDKEARILAMLRMNGLGDVTGYYISSFITFYISYIVSMVVFFATGYLTGLEFFTQTATSVLLIAILLWGLVQVSMAFFFNALFKSSSVANVGVFLIVICGVVTSYILDQVFPDPATFPTVVMIWPPFAFYRVLGLLNRHATSNVLLPYTLNMVVPGDQVFLGLILMSVEIIVVILLSIYLTQVVPDNFGRCRPWYYPITDMKDLLQSEKVVEEKVFKKYDPSEEVTADEDDYVKAERNAIKERKYPSDTPLVMLGMKKTYDNSFQKKEAVKDISFYVENGEVFGLLGPNGAGKTTLISVLTGIYPPTGGEATIAGFDIYENPQLAFRSIGVCPQFDILWNDLSIEDHLFFYARLKGISPELETSAVRAALELVELLHLAKRLVKGLSGGEKRRVSIAISLVSDPKVVFLDEPTTGLDPDVRRSVWDTIAIARGNRAILLTTHSMEEAEVCCQKVGIMAKGHLKCLGTPAALKENYGYGYKLSITSHKMDKAHDFVMSILPEGSRCIHNFEQSRKYGFKPDAIQLANVFDLLVLHATDAGIESWGVSQTTLDEIFTSVITESDASGSSK</sequence>
<dbReference type="Gene3D" id="3.40.50.300">
    <property type="entry name" value="P-loop containing nucleotide triphosphate hydrolases"/>
    <property type="match status" value="1"/>
</dbReference>
<feature type="transmembrane region" description="Helical" evidence="11">
    <location>
        <begin position="387"/>
        <end position="405"/>
    </location>
</feature>
<dbReference type="CDD" id="cd03263">
    <property type="entry name" value="ABC_subfamily_A"/>
    <property type="match status" value="1"/>
</dbReference>
<proteinExistence type="inferred from homology"/>
<evidence type="ECO:0000313" key="14">
    <source>
        <dbReference type="Proteomes" id="UP001210925"/>
    </source>
</evidence>
<feature type="compositionally biased region" description="Polar residues" evidence="10">
    <location>
        <begin position="66"/>
        <end position="76"/>
    </location>
</feature>
<dbReference type="Pfam" id="PF00005">
    <property type="entry name" value="ABC_tran"/>
    <property type="match status" value="1"/>
</dbReference>
<dbReference type="PROSITE" id="PS00211">
    <property type="entry name" value="ABC_TRANSPORTER_1"/>
    <property type="match status" value="1"/>
</dbReference>
<dbReference type="SUPFAM" id="SSF52540">
    <property type="entry name" value="P-loop containing nucleoside triphosphate hydrolases"/>
    <property type="match status" value="1"/>
</dbReference>
<dbReference type="InterPro" id="IPR003439">
    <property type="entry name" value="ABC_transporter-like_ATP-bd"/>
</dbReference>
<dbReference type="GO" id="GO:0005319">
    <property type="term" value="F:lipid transporter activity"/>
    <property type="evidence" value="ECO:0007669"/>
    <property type="project" value="TreeGrafter"/>
</dbReference>
<evidence type="ECO:0000256" key="9">
    <source>
        <dbReference type="ARBA" id="ARBA00023136"/>
    </source>
</evidence>
<evidence type="ECO:0000256" key="4">
    <source>
        <dbReference type="ARBA" id="ARBA00022692"/>
    </source>
</evidence>
<keyword evidence="6" id="KW-0547">Nucleotide-binding</keyword>
<comment type="similarity">
    <text evidence="2">Belongs to the ABC transporter superfamily. ABCA family.</text>
</comment>
<keyword evidence="4 11" id="KW-0812">Transmembrane</keyword>
<keyword evidence="7" id="KW-0067">ATP-binding</keyword>
<comment type="caution">
    <text evidence="13">The sequence shown here is derived from an EMBL/GenBank/DDBJ whole genome shotgun (WGS) entry which is preliminary data.</text>
</comment>
<feature type="region of interest" description="Disordered" evidence="10">
    <location>
        <begin position="1"/>
        <end position="27"/>
    </location>
</feature>
<evidence type="ECO:0000313" key="13">
    <source>
        <dbReference type="EMBL" id="KAJ3261112.1"/>
    </source>
</evidence>
<evidence type="ECO:0000256" key="10">
    <source>
        <dbReference type="SAM" id="MobiDB-lite"/>
    </source>
</evidence>
<accession>A0AAD5UNT0</accession>
<feature type="transmembrane region" description="Helical" evidence="11">
    <location>
        <begin position="426"/>
        <end position="452"/>
    </location>
</feature>
<reference evidence="13" key="1">
    <citation type="submission" date="2020-05" db="EMBL/GenBank/DDBJ databases">
        <title>Phylogenomic resolution of chytrid fungi.</title>
        <authorList>
            <person name="Stajich J.E."/>
            <person name="Amses K."/>
            <person name="Simmons R."/>
            <person name="Seto K."/>
            <person name="Myers J."/>
            <person name="Bonds A."/>
            <person name="Quandt C.A."/>
            <person name="Barry K."/>
            <person name="Liu P."/>
            <person name="Grigoriev I."/>
            <person name="Longcore J.E."/>
            <person name="James T.Y."/>
        </authorList>
    </citation>
    <scope>NUCLEOTIDE SEQUENCE</scope>
    <source>
        <strain evidence="13">PLAUS21</strain>
    </source>
</reference>